<dbReference type="InterPro" id="IPR015915">
    <property type="entry name" value="Kelch-typ_b-propeller"/>
</dbReference>
<organism evidence="2 3">
    <name type="scientific">Miscanthus lutarioriparius</name>
    <dbReference type="NCBI Taxonomy" id="422564"/>
    <lineage>
        <taxon>Eukaryota</taxon>
        <taxon>Viridiplantae</taxon>
        <taxon>Streptophyta</taxon>
        <taxon>Embryophyta</taxon>
        <taxon>Tracheophyta</taxon>
        <taxon>Spermatophyta</taxon>
        <taxon>Magnoliopsida</taxon>
        <taxon>Liliopsida</taxon>
        <taxon>Poales</taxon>
        <taxon>Poaceae</taxon>
        <taxon>PACMAD clade</taxon>
        <taxon>Panicoideae</taxon>
        <taxon>Andropogonodae</taxon>
        <taxon>Andropogoneae</taxon>
        <taxon>Saccharinae</taxon>
        <taxon>Miscanthus</taxon>
    </lineage>
</organism>
<feature type="compositionally biased region" description="Basic residues" evidence="1">
    <location>
        <begin position="173"/>
        <end position="196"/>
    </location>
</feature>
<dbReference type="InterPro" id="IPR044595">
    <property type="entry name" value="KMD1-4"/>
</dbReference>
<dbReference type="SMART" id="SM00612">
    <property type="entry name" value="Kelch"/>
    <property type="match status" value="2"/>
</dbReference>
<evidence type="ECO:0000256" key="1">
    <source>
        <dbReference type="SAM" id="MobiDB-lite"/>
    </source>
</evidence>
<evidence type="ECO:0000313" key="3">
    <source>
        <dbReference type="Proteomes" id="UP000604825"/>
    </source>
</evidence>
<dbReference type="EMBL" id="CAJGYO010000010">
    <property type="protein sequence ID" value="CAD6256404.1"/>
    <property type="molecule type" value="Genomic_DNA"/>
</dbReference>
<dbReference type="PANTHER" id="PTHR46407">
    <property type="entry name" value="OS02G0208700 PROTEIN"/>
    <property type="match status" value="1"/>
</dbReference>
<dbReference type="Gene3D" id="2.120.10.80">
    <property type="entry name" value="Kelch-type beta propeller"/>
    <property type="match status" value="1"/>
</dbReference>
<dbReference type="GO" id="GO:2000762">
    <property type="term" value="P:regulation of phenylpropanoid metabolic process"/>
    <property type="evidence" value="ECO:0007669"/>
    <property type="project" value="InterPro"/>
</dbReference>
<dbReference type="AlphaFoldDB" id="A0A811QDF8"/>
<dbReference type="Proteomes" id="UP000604825">
    <property type="component" value="Unassembled WGS sequence"/>
</dbReference>
<dbReference type="OrthoDB" id="191037at2759"/>
<feature type="region of interest" description="Disordered" evidence="1">
    <location>
        <begin position="167"/>
        <end position="196"/>
    </location>
</feature>
<proteinExistence type="predicted"/>
<comment type="caution">
    <text evidence="2">The sequence shown here is derived from an EMBL/GenBank/DDBJ whole genome shotgun (WGS) entry which is preliminary data.</text>
</comment>
<gene>
    <name evidence="2" type="ORF">NCGR_LOCUS39911</name>
</gene>
<dbReference type="Pfam" id="PF01344">
    <property type="entry name" value="Kelch_1"/>
    <property type="match status" value="2"/>
</dbReference>
<dbReference type="SUPFAM" id="SSF117281">
    <property type="entry name" value="Kelch motif"/>
    <property type="match status" value="1"/>
</dbReference>
<protein>
    <submittedName>
        <fullName evidence="2">Uncharacterized protein</fullName>
    </submittedName>
</protein>
<keyword evidence="3" id="KW-1185">Reference proteome</keyword>
<evidence type="ECO:0000313" key="2">
    <source>
        <dbReference type="EMBL" id="CAD6256404.1"/>
    </source>
</evidence>
<dbReference type="PANTHER" id="PTHR46407:SF10">
    <property type="entry name" value="OS06G0594400 PROTEIN"/>
    <property type="match status" value="1"/>
</dbReference>
<accession>A0A811QDF8</accession>
<reference evidence="2" key="1">
    <citation type="submission" date="2020-10" db="EMBL/GenBank/DDBJ databases">
        <authorList>
            <person name="Han B."/>
            <person name="Lu T."/>
            <person name="Zhao Q."/>
            <person name="Huang X."/>
            <person name="Zhao Y."/>
        </authorList>
    </citation>
    <scope>NUCLEOTIDE SEQUENCE</scope>
</reference>
<dbReference type="GO" id="GO:0080037">
    <property type="term" value="P:negative regulation of cytokinin-activated signaling pathway"/>
    <property type="evidence" value="ECO:0007669"/>
    <property type="project" value="InterPro"/>
</dbReference>
<dbReference type="InterPro" id="IPR006652">
    <property type="entry name" value="Kelch_1"/>
</dbReference>
<name>A0A811QDF8_9POAL</name>
<sequence length="196" mass="21148">MVLLEPVEGRWAPLPWPSESLPLFCQVVVVDGTGGHGRKRLMVVGGWHPEMWSQTDTVFVYDFLTGAWRRGTPMPGPCHSFFACAAIGGAVYVAGGHDDEKNALRSALAYDPDADVWAQIPDMAEERDEPRGLCVATGGGGRFLVVGGYPTQAQGLVARDGVGVATGGAGARGRAHRGDRLRHPRRPRRGHRRGRD</sequence>